<dbReference type="Proteomes" id="UP001155145">
    <property type="component" value="Unassembled WGS sequence"/>
</dbReference>
<protein>
    <submittedName>
        <fullName evidence="1">Uncharacterized protein</fullName>
    </submittedName>
</protein>
<dbReference type="AlphaFoldDB" id="A0A9X1M9C7"/>
<dbReference type="EMBL" id="CP094984">
    <property type="protein sequence ID" value="UON92985.1"/>
    <property type="molecule type" value="Genomic_DNA"/>
</dbReference>
<evidence type="ECO:0000313" key="2">
    <source>
        <dbReference type="EMBL" id="UON92985.1"/>
    </source>
</evidence>
<dbReference type="RefSeq" id="WP_227904235.1">
    <property type="nucleotide sequence ID" value="NZ_CP094984.1"/>
</dbReference>
<dbReference type="SUPFAM" id="SSF158997">
    <property type="entry name" value="Trm112p-like"/>
    <property type="match status" value="1"/>
</dbReference>
<dbReference type="EMBL" id="JAJFZT010000006">
    <property type="protein sequence ID" value="MCC3272932.1"/>
    <property type="molecule type" value="Genomic_DNA"/>
</dbReference>
<dbReference type="Gene3D" id="2.20.25.10">
    <property type="match status" value="1"/>
</dbReference>
<evidence type="ECO:0000313" key="4">
    <source>
        <dbReference type="Proteomes" id="UP001155145"/>
    </source>
</evidence>
<gene>
    <name evidence="1" type="ORF">LJ755_09335</name>
    <name evidence="2" type="ORF">MUK71_04960</name>
</gene>
<sequence>MATMTAGLLEVLRCPVTGSPLTQDGDELVSTASDASGNPVRYRLEEGIPVMLKADFDAAEAPGPAADL</sequence>
<proteinExistence type="predicted"/>
<accession>A0A9X1M9C7</accession>
<name>A0A9X1M9C7_9MICC</name>
<reference evidence="1" key="1">
    <citation type="submission" date="2021-10" db="EMBL/GenBank/DDBJ databases">
        <title>Novel species in genus Arthrobacter.</title>
        <authorList>
            <person name="Liu Y."/>
        </authorList>
    </citation>
    <scope>NUCLEOTIDE SEQUENCE</scope>
    <source>
        <strain evidence="3">zg-Y462</strain>
        <strain evidence="1">Zg-Y462</strain>
    </source>
</reference>
<dbReference type="Proteomes" id="UP000829758">
    <property type="component" value="Chromosome"/>
</dbReference>
<keyword evidence="3" id="KW-1185">Reference proteome</keyword>
<evidence type="ECO:0000313" key="3">
    <source>
        <dbReference type="Proteomes" id="UP000829758"/>
    </source>
</evidence>
<organism evidence="1 4">
    <name type="scientific">Arthrobacter zhangbolii</name>
    <dbReference type="NCBI Taxonomy" id="2886936"/>
    <lineage>
        <taxon>Bacteria</taxon>
        <taxon>Bacillati</taxon>
        <taxon>Actinomycetota</taxon>
        <taxon>Actinomycetes</taxon>
        <taxon>Micrococcales</taxon>
        <taxon>Micrococcaceae</taxon>
        <taxon>Arthrobacter</taxon>
    </lineage>
</organism>
<evidence type="ECO:0000313" key="1">
    <source>
        <dbReference type="EMBL" id="MCC3272932.1"/>
    </source>
</evidence>